<dbReference type="InParanoid" id="A0A286UGJ2"/>
<keyword evidence="3" id="KW-1185">Reference proteome</keyword>
<protein>
    <submittedName>
        <fullName evidence="2">Uncharacterized protein</fullName>
    </submittedName>
</protein>
<evidence type="ECO:0000256" key="1">
    <source>
        <dbReference type="SAM" id="MobiDB-lite"/>
    </source>
</evidence>
<dbReference type="EMBL" id="NBII01000005">
    <property type="protein sequence ID" value="PAV18742.1"/>
    <property type="molecule type" value="Genomic_DNA"/>
</dbReference>
<organism evidence="2 3">
    <name type="scientific">Pyrrhoderma noxium</name>
    <dbReference type="NCBI Taxonomy" id="2282107"/>
    <lineage>
        <taxon>Eukaryota</taxon>
        <taxon>Fungi</taxon>
        <taxon>Dikarya</taxon>
        <taxon>Basidiomycota</taxon>
        <taxon>Agaricomycotina</taxon>
        <taxon>Agaricomycetes</taxon>
        <taxon>Hymenochaetales</taxon>
        <taxon>Hymenochaetaceae</taxon>
        <taxon>Pyrrhoderma</taxon>
    </lineage>
</organism>
<evidence type="ECO:0000313" key="3">
    <source>
        <dbReference type="Proteomes" id="UP000217199"/>
    </source>
</evidence>
<feature type="compositionally biased region" description="Low complexity" evidence="1">
    <location>
        <begin position="41"/>
        <end position="54"/>
    </location>
</feature>
<comment type="caution">
    <text evidence="2">The sequence shown here is derived from an EMBL/GenBank/DDBJ whole genome shotgun (WGS) entry which is preliminary data.</text>
</comment>
<dbReference type="AlphaFoldDB" id="A0A286UGJ2"/>
<sequence length="73" mass="7843">MGIHFPNESFGLLLSFHPPSKDQGDAGPPFPAKNTALAPTPFISGSASSATSRPSLPPQTCKLERIIEYRSQF</sequence>
<accession>A0A286UGJ2</accession>
<reference evidence="2 3" key="1">
    <citation type="journal article" date="2017" name="Mol. Ecol.">
        <title>Comparative and population genomic landscape of Phellinus noxius: A hypervariable fungus causing root rot in trees.</title>
        <authorList>
            <person name="Chung C.L."/>
            <person name="Lee T.J."/>
            <person name="Akiba M."/>
            <person name="Lee H.H."/>
            <person name="Kuo T.H."/>
            <person name="Liu D."/>
            <person name="Ke H.M."/>
            <person name="Yokoi T."/>
            <person name="Roa M.B."/>
            <person name="Lu M.J."/>
            <person name="Chang Y.Y."/>
            <person name="Ann P.J."/>
            <person name="Tsai J.N."/>
            <person name="Chen C.Y."/>
            <person name="Tzean S.S."/>
            <person name="Ota Y."/>
            <person name="Hattori T."/>
            <person name="Sahashi N."/>
            <person name="Liou R.F."/>
            <person name="Kikuchi T."/>
            <person name="Tsai I.J."/>
        </authorList>
    </citation>
    <scope>NUCLEOTIDE SEQUENCE [LARGE SCALE GENOMIC DNA]</scope>
    <source>
        <strain evidence="2 3">FFPRI411160</strain>
    </source>
</reference>
<gene>
    <name evidence="2" type="ORF">PNOK_0558500</name>
</gene>
<feature type="region of interest" description="Disordered" evidence="1">
    <location>
        <begin position="14"/>
        <end position="58"/>
    </location>
</feature>
<proteinExistence type="predicted"/>
<name>A0A286UGJ2_9AGAM</name>
<dbReference type="Proteomes" id="UP000217199">
    <property type="component" value="Unassembled WGS sequence"/>
</dbReference>
<evidence type="ECO:0000313" key="2">
    <source>
        <dbReference type="EMBL" id="PAV18742.1"/>
    </source>
</evidence>